<evidence type="ECO:0000259" key="10">
    <source>
        <dbReference type="PROSITE" id="PS50850"/>
    </source>
</evidence>
<evidence type="ECO:0000256" key="5">
    <source>
        <dbReference type="ARBA" id="ARBA00022692"/>
    </source>
</evidence>
<organism evidence="11 12">
    <name type="scientific">Scylla paramamosain</name>
    <name type="common">Mud crab</name>
    <dbReference type="NCBI Taxonomy" id="85552"/>
    <lineage>
        <taxon>Eukaryota</taxon>
        <taxon>Metazoa</taxon>
        <taxon>Ecdysozoa</taxon>
        <taxon>Arthropoda</taxon>
        <taxon>Crustacea</taxon>
        <taxon>Multicrustacea</taxon>
        <taxon>Malacostraca</taxon>
        <taxon>Eumalacostraca</taxon>
        <taxon>Eucarida</taxon>
        <taxon>Decapoda</taxon>
        <taxon>Pleocyemata</taxon>
        <taxon>Brachyura</taxon>
        <taxon>Eubrachyura</taxon>
        <taxon>Portunoidea</taxon>
        <taxon>Portunidae</taxon>
        <taxon>Portuninae</taxon>
        <taxon>Scylla</taxon>
    </lineage>
</organism>
<comment type="subcellular location">
    <subcellularLocation>
        <location evidence="1">Cell membrane</location>
        <topology evidence="1">Multi-pass membrane protein</topology>
    </subcellularLocation>
</comment>
<feature type="transmembrane region" description="Helical" evidence="9">
    <location>
        <begin position="358"/>
        <end position="380"/>
    </location>
</feature>
<keyword evidence="6 9" id="KW-1133">Transmembrane helix</keyword>
<evidence type="ECO:0000256" key="8">
    <source>
        <dbReference type="SAM" id="MobiDB-lite"/>
    </source>
</evidence>
<accession>A0AAW0UMK2</accession>
<keyword evidence="7 9" id="KW-0472">Membrane</keyword>
<evidence type="ECO:0000256" key="7">
    <source>
        <dbReference type="ARBA" id="ARBA00023136"/>
    </source>
</evidence>
<evidence type="ECO:0000256" key="6">
    <source>
        <dbReference type="ARBA" id="ARBA00022989"/>
    </source>
</evidence>
<dbReference type="SUPFAM" id="SSF103473">
    <property type="entry name" value="MFS general substrate transporter"/>
    <property type="match status" value="1"/>
</dbReference>
<dbReference type="AlphaFoldDB" id="A0AAW0UMK2"/>
<dbReference type="Proteomes" id="UP001487740">
    <property type="component" value="Unassembled WGS sequence"/>
</dbReference>
<name>A0AAW0UMK2_SCYPA</name>
<dbReference type="InterPro" id="IPR005828">
    <property type="entry name" value="MFS_sugar_transport-like"/>
</dbReference>
<evidence type="ECO:0000313" key="11">
    <source>
        <dbReference type="EMBL" id="KAK8399847.1"/>
    </source>
</evidence>
<reference evidence="11 12" key="1">
    <citation type="submission" date="2023-03" db="EMBL/GenBank/DDBJ databases">
        <title>High-quality genome of Scylla paramamosain provides insights in environmental adaptation.</title>
        <authorList>
            <person name="Zhang L."/>
        </authorList>
    </citation>
    <scope>NUCLEOTIDE SEQUENCE [LARGE SCALE GENOMIC DNA]</scope>
    <source>
        <strain evidence="11">LZ_2023a</strain>
        <tissue evidence="11">Muscle</tissue>
    </source>
</reference>
<evidence type="ECO:0000256" key="4">
    <source>
        <dbReference type="ARBA" id="ARBA00022597"/>
    </source>
</evidence>
<dbReference type="InterPro" id="IPR005829">
    <property type="entry name" value="Sugar_transporter_CS"/>
</dbReference>
<dbReference type="PROSITE" id="PS00216">
    <property type="entry name" value="SUGAR_TRANSPORT_1"/>
    <property type="match status" value="1"/>
</dbReference>
<dbReference type="InterPro" id="IPR020846">
    <property type="entry name" value="MFS_dom"/>
</dbReference>
<feature type="transmembrane region" description="Helical" evidence="9">
    <location>
        <begin position="423"/>
        <end position="443"/>
    </location>
</feature>
<feature type="transmembrane region" description="Helical" evidence="9">
    <location>
        <begin position="449"/>
        <end position="474"/>
    </location>
</feature>
<dbReference type="Gene3D" id="1.20.1250.20">
    <property type="entry name" value="MFS general substrate transporter like domains"/>
    <property type="match status" value="1"/>
</dbReference>
<keyword evidence="12" id="KW-1185">Reference proteome</keyword>
<feature type="transmembrane region" description="Helical" evidence="9">
    <location>
        <begin position="97"/>
        <end position="119"/>
    </location>
</feature>
<dbReference type="Pfam" id="PF00083">
    <property type="entry name" value="Sugar_tr"/>
    <property type="match status" value="1"/>
</dbReference>
<dbReference type="InterPro" id="IPR036259">
    <property type="entry name" value="MFS_trans_sf"/>
</dbReference>
<dbReference type="EMBL" id="JARAKH010000011">
    <property type="protein sequence ID" value="KAK8399847.1"/>
    <property type="molecule type" value="Genomic_DNA"/>
</dbReference>
<keyword evidence="4" id="KW-0762">Sugar transport</keyword>
<evidence type="ECO:0000256" key="9">
    <source>
        <dbReference type="SAM" id="Phobius"/>
    </source>
</evidence>
<feature type="transmembrane region" description="Helical" evidence="9">
    <location>
        <begin position="211"/>
        <end position="230"/>
    </location>
</feature>
<protein>
    <recommendedName>
        <fullName evidence="10">Major facilitator superfamily (MFS) profile domain-containing protein</fullName>
    </recommendedName>
</protein>
<dbReference type="GO" id="GO:0022857">
    <property type="term" value="F:transmembrane transporter activity"/>
    <property type="evidence" value="ECO:0007669"/>
    <property type="project" value="InterPro"/>
</dbReference>
<feature type="transmembrane region" description="Helical" evidence="9">
    <location>
        <begin position="185"/>
        <end position="205"/>
    </location>
</feature>
<feature type="transmembrane region" description="Helical" evidence="9">
    <location>
        <begin position="386"/>
        <end position="411"/>
    </location>
</feature>
<keyword evidence="2" id="KW-0813">Transport</keyword>
<dbReference type="InterPro" id="IPR050549">
    <property type="entry name" value="MFS_Trehalose_Transporter"/>
</dbReference>
<keyword evidence="3" id="KW-1003">Cell membrane</keyword>
<evidence type="ECO:0000256" key="1">
    <source>
        <dbReference type="ARBA" id="ARBA00004651"/>
    </source>
</evidence>
<feature type="transmembrane region" description="Helical" evidence="9">
    <location>
        <begin position="126"/>
        <end position="144"/>
    </location>
</feature>
<dbReference type="GO" id="GO:0005886">
    <property type="term" value="C:plasma membrane"/>
    <property type="evidence" value="ECO:0007669"/>
    <property type="project" value="UniProtKB-SubCell"/>
</dbReference>
<feature type="transmembrane region" description="Helical" evidence="9">
    <location>
        <begin position="56"/>
        <end position="77"/>
    </location>
</feature>
<gene>
    <name evidence="11" type="ORF">O3P69_003688</name>
</gene>
<evidence type="ECO:0000256" key="3">
    <source>
        <dbReference type="ARBA" id="ARBA00022475"/>
    </source>
</evidence>
<evidence type="ECO:0000313" key="12">
    <source>
        <dbReference type="Proteomes" id="UP001487740"/>
    </source>
</evidence>
<dbReference type="PANTHER" id="PTHR48021:SF1">
    <property type="entry name" value="GH07001P-RELATED"/>
    <property type="match status" value="1"/>
</dbReference>
<dbReference type="PANTHER" id="PTHR48021">
    <property type="match status" value="1"/>
</dbReference>
<comment type="caution">
    <text evidence="11">The sequence shown here is derived from an EMBL/GenBank/DDBJ whole genome shotgun (WGS) entry which is preliminary data.</text>
</comment>
<dbReference type="FunFam" id="1.20.1250.20:FF:000218">
    <property type="entry name" value="facilitated trehalose transporter Tret1"/>
    <property type="match status" value="1"/>
</dbReference>
<feature type="transmembrane region" description="Helical" evidence="9">
    <location>
        <begin position="327"/>
        <end position="351"/>
    </location>
</feature>
<evidence type="ECO:0000256" key="2">
    <source>
        <dbReference type="ARBA" id="ARBA00022448"/>
    </source>
</evidence>
<feature type="region of interest" description="Disordered" evidence="8">
    <location>
        <begin position="493"/>
        <end position="557"/>
    </location>
</feature>
<feature type="transmembrane region" description="Helical" evidence="9">
    <location>
        <begin position="150"/>
        <end position="173"/>
    </location>
</feature>
<sequence>MFMSLSASVSRHGCLSKEYICCRVCLWFLVMEEKLKPSVKSEGDGGAARKVRGKHVAFMMVVGLTSILQGTVTKGWTAVLPKMQDDPHSFVKTDDDVAWLVSMTSIVGIFASLATGPLVEWVGPCLVLAIVMGVSTALWLLMVFPPHKVVFFVARAGLAACVYAVSTVSLPLLAEMSPNKVRGAVATLSEIGGSTGVLYGYLVAFLFPWKIATALCTLTAALLFLPMWFVPESPYWLVRRGRLDDAKASLQRLMGSTPEVEEELAAITRRPTATQTSLLQQFTELRKGQNLRPVVLVLSFFVLRELGGRSCIMMYTVYIFRDAGVELDAFTCTVLVGAARLVCTCVTAGILDHVGRRPLLIITAVVAAVSQSVCGLFLFLQLPGASLVPLVAVLVYIAAYGTGVGPIPWVYVGELVPSPVRSLGASIITACDALVVFSINLAFLKLIGYTGLGITFLAFGGLNLVIALIVCIWIPESRGVSLQEMEDAFAKKHSPDDLKEPLANKHSPDDLKEPLANKHSPDDLKEPLANKHSPDDLKEPLANKNDSPDDLKGPIRV</sequence>
<dbReference type="PROSITE" id="PS50850">
    <property type="entry name" value="MFS"/>
    <property type="match status" value="1"/>
</dbReference>
<feature type="domain" description="Major facilitator superfamily (MFS) profile" evidence="10">
    <location>
        <begin position="58"/>
        <end position="478"/>
    </location>
</feature>
<proteinExistence type="predicted"/>
<keyword evidence="5 9" id="KW-0812">Transmembrane</keyword>